<protein>
    <submittedName>
        <fullName evidence="2">ADP-ribosylglycohydrolase</fullName>
    </submittedName>
</protein>
<keyword evidence="1" id="KW-0479">Metal-binding</keyword>
<feature type="binding site" evidence="1">
    <location>
        <position position="272"/>
    </location>
    <ligand>
        <name>Mg(2+)</name>
        <dbReference type="ChEBI" id="CHEBI:18420"/>
        <label>1</label>
    </ligand>
</feature>
<dbReference type="InterPro" id="IPR036705">
    <property type="entry name" value="Ribosyl_crysJ1_sf"/>
</dbReference>
<name>A0A1H5GXS3_9MICO</name>
<dbReference type="EMBL" id="FNTX01000001">
    <property type="protein sequence ID" value="SEE20415.1"/>
    <property type="molecule type" value="Genomic_DNA"/>
</dbReference>
<dbReference type="RefSeq" id="WP_089772595.1">
    <property type="nucleotide sequence ID" value="NZ_FNTX01000001.1"/>
</dbReference>
<dbReference type="InterPro" id="IPR005502">
    <property type="entry name" value="Ribosyl_crysJ1"/>
</dbReference>
<gene>
    <name evidence="2" type="ORF">SAMN04488554_1790</name>
</gene>
<evidence type="ECO:0000313" key="2">
    <source>
        <dbReference type="EMBL" id="SEE20415.1"/>
    </source>
</evidence>
<comment type="cofactor">
    <cofactor evidence="1">
        <name>Mg(2+)</name>
        <dbReference type="ChEBI" id="CHEBI:18420"/>
    </cofactor>
    <text evidence="1">Binds 2 magnesium ions per subunit.</text>
</comment>
<dbReference type="AlphaFoldDB" id="A0A1H5GXS3"/>
<dbReference type="STRING" id="648782.SAMN04488554_1790"/>
<keyword evidence="3" id="KW-1185">Reference proteome</keyword>
<organism evidence="2 3">
    <name type="scientific">Ruania alba</name>
    <dbReference type="NCBI Taxonomy" id="648782"/>
    <lineage>
        <taxon>Bacteria</taxon>
        <taxon>Bacillati</taxon>
        <taxon>Actinomycetota</taxon>
        <taxon>Actinomycetes</taxon>
        <taxon>Micrococcales</taxon>
        <taxon>Ruaniaceae</taxon>
        <taxon>Ruania</taxon>
    </lineage>
</organism>
<dbReference type="GO" id="GO:0016787">
    <property type="term" value="F:hydrolase activity"/>
    <property type="evidence" value="ECO:0007669"/>
    <property type="project" value="UniProtKB-KW"/>
</dbReference>
<dbReference type="Proteomes" id="UP000199220">
    <property type="component" value="Unassembled WGS sequence"/>
</dbReference>
<feature type="binding site" evidence="1">
    <location>
        <position position="273"/>
    </location>
    <ligand>
        <name>Mg(2+)</name>
        <dbReference type="ChEBI" id="CHEBI:18420"/>
        <label>1</label>
    </ligand>
</feature>
<evidence type="ECO:0000256" key="1">
    <source>
        <dbReference type="PIRSR" id="PIRSR605502-1"/>
    </source>
</evidence>
<sequence length="660" mass="71857">MTHDQSTLTVDLNSEDYRDRVFGCWQGKNAGGTLGTPLEVAWGQEEPFDVWWYPELQEGGLPNDDFEMQLVWLKALEEIGPGLTARDLSRYWLDHIGYNFDEYGLSKLNLRLGLEPPVSGRYNNWFIDCMGSPIRSEIWACVAPGAPRVAALLAYQDAICDHAGGEGVDGELFNAALESAAFVVQDPRLLIDIALSYVSKESQVRVAVDAAVDARDAGLTWQEARKAVLAATPHYNAQYAPINTGFQVIGLLYGADFGEGICITVNCGYDTDSSGAAIGSYLGILHGASRLPQKWVEPLGNGISTNEDWGGVRHLGGSDNPVPADLDDLVARIRKVSGPVLRHHGILGDSAAFSTTLEDLYADDTIKALHATSPMQVPFGGDDLEVTIDYGRTPAIAPGAAREIRARLRNRRRDPVQVTAALRAPESWPALEDQRVTVEPGASIDLNWQVPALTMEQIAPSNRLSLELTPKGYPLPSTVPVVLVGTTAARLTGVYPIEGSDVRSWLDTVFEPEEATAEATTAAGRPGTWREIHSEGHGQSIADAFRSGPGVVYLQAFLHVPTARSGWLVVDPSTPIRYWLNGVETGRNDEFRLIRPNQKSADGIGAAVELREGWNEVLIKIAHDGQHPPAELHLAVSGPGRIHNYQFDIDRTSFPWATSH</sequence>
<dbReference type="Gene3D" id="1.10.4080.10">
    <property type="entry name" value="ADP-ribosylation/Crystallin J1"/>
    <property type="match status" value="1"/>
</dbReference>
<evidence type="ECO:0000313" key="3">
    <source>
        <dbReference type="Proteomes" id="UP000199220"/>
    </source>
</evidence>
<keyword evidence="1" id="KW-0460">Magnesium</keyword>
<dbReference type="SUPFAM" id="SSF101478">
    <property type="entry name" value="ADP-ribosylglycohydrolase"/>
    <property type="match status" value="1"/>
</dbReference>
<reference evidence="3" key="1">
    <citation type="submission" date="2016-10" db="EMBL/GenBank/DDBJ databases">
        <authorList>
            <person name="Varghese N."/>
            <person name="Submissions S."/>
        </authorList>
    </citation>
    <scope>NUCLEOTIDE SEQUENCE [LARGE SCALE GENOMIC DNA]</scope>
    <source>
        <strain evidence="3">DSM 21368</strain>
    </source>
</reference>
<dbReference type="Pfam" id="PF03747">
    <property type="entry name" value="ADP_ribosyl_GH"/>
    <property type="match status" value="1"/>
</dbReference>
<dbReference type="OrthoDB" id="9814159at2"/>
<keyword evidence="2" id="KW-0378">Hydrolase</keyword>
<accession>A0A1H5GXS3</accession>
<proteinExistence type="predicted"/>
<feature type="binding site" evidence="1">
    <location>
        <position position="270"/>
    </location>
    <ligand>
        <name>Mg(2+)</name>
        <dbReference type="ChEBI" id="CHEBI:18420"/>
        <label>1</label>
    </ligand>
</feature>